<reference evidence="1 2" key="1">
    <citation type="journal article" date="2010" name="PLoS ONE">
        <title>The glycobiome of the rumen bacterium Butyrivibrio proteoclasticus B316(T) highlights adaptation to a polysaccharide-rich environment.</title>
        <authorList>
            <person name="Kelly W.J."/>
            <person name="Leahy S.C."/>
            <person name="Altermann E."/>
            <person name="Yeoman C.J."/>
            <person name="Dunne J.C."/>
            <person name="Kong Z."/>
            <person name="Pacheco D.M."/>
            <person name="Li D."/>
            <person name="Noel S.J."/>
            <person name="Moon C.D."/>
            <person name="Cookson A.L."/>
            <person name="Attwood G.T."/>
        </authorList>
    </citation>
    <scope>NUCLEOTIDE SEQUENCE [LARGE SCALE GENOMIC DNA]</scope>
    <source>
        <strain evidence="2">ATCC 51982 / DSM 14932 / B316</strain>
    </source>
</reference>
<dbReference type="AlphaFoldDB" id="E0RYI5"/>
<accession>E0RYI5</accession>
<keyword evidence="2" id="KW-1185">Reference proteome</keyword>
<name>E0RYI5_BUTPB</name>
<dbReference type="EMBL" id="CP001810">
    <property type="protein sequence ID" value="ADL33066.1"/>
    <property type="molecule type" value="Genomic_DNA"/>
</dbReference>
<proteinExistence type="predicted"/>
<dbReference type="Proteomes" id="UP000001299">
    <property type="component" value="Chromosome 1"/>
</dbReference>
<dbReference type="STRING" id="515622.bpr_I0318"/>
<sequence length="312" mass="36936">MYWGLLGENMKDYIYWHLPGFSVFRDLNSTLIDLMREFPNSFYDNYRVGSVYGTFPGAIWNGGRTVLGFCPKNEIERTIKLFNSKHVPVRFTWTNPLIEEKHLNDTYCNLIMRLADNGENQVLVNTPVLEEYLRKEYPNFKFISSTTKRITDPDKLHAELEKDYFMVVLDYDMNHDEEILKSLEPVAERVEILVDEICFPNCPRRLEHYRDEAAKQLEYEIARPFNCPNRQEKKSFADCMNKPAFISKEQLRDYIDMGFRNFKLVGRGLPQSLVLDSYMYFLVKESDQDFIRNQINKRLANIAEKRAAARRR</sequence>
<evidence type="ECO:0000313" key="2">
    <source>
        <dbReference type="Proteomes" id="UP000001299"/>
    </source>
</evidence>
<dbReference type="HOGENOM" id="CLU_917352_0_0_9"/>
<gene>
    <name evidence="1" type="ordered locus">bpr_I0318</name>
</gene>
<dbReference type="KEGG" id="bpb:bpr_I0318"/>
<dbReference type="eggNOG" id="COG0826">
    <property type="taxonomic scope" value="Bacteria"/>
</dbReference>
<organism evidence="1 2">
    <name type="scientific">Butyrivibrio proteoclasticus (strain ATCC 51982 / DSM 14932 / B316)</name>
    <name type="common">Clostridium proteoclasticum</name>
    <dbReference type="NCBI Taxonomy" id="515622"/>
    <lineage>
        <taxon>Bacteria</taxon>
        <taxon>Bacillati</taxon>
        <taxon>Bacillota</taxon>
        <taxon>Clostridia</taxon>
        <taxon>Lachnospirales</taxon>
        <taxon>Lachnospiraceae</taxon>
        <taxon>Butyrivibrio</taxon>
    </lineage>
</organism>
<protein>
    <submittedName>
        <fullName evidence="1">Uncharacterized protein</fullName>
    </submittedName>
</protein>
<evidence type="ECO:0000313" key="1">
    <source>
        <dbReference type="EMBL" id="ADL33066.1"/>
    </source>
</evidence>